<evidence type="ECO:0000256" key="3">
    <source>
        <dbReference type="ARBA" id="ARBA00004758"/>
    </source>
</evidence>
<evidence type="ECO:0000259" key="12">
    <source>
        <dbReference type="Pfam" id="PF01979"/>
    </source>
</evidence>
<evidence type="ECO:0000313" key="14">
    <source>
        <dbReference type="Proteomes" id="UP000276133"/>
    </source>
</evidence>
<comment type="similarity">
    <text evidence="4">Belongs to the metallo-dependent hydrolases superfamily. HutI family.</text>
</comment>
<evidence type="ECO:0000256" key="7">
    <source>
        <dbReference type="ARBA" id="ARBA00022723"/>
    </source>
</evidence>
<dbReference type="InterPro" id="IPR032466">
    <property type="entry name" value="Metal_Hydrolase"/>
</dbReference>
<keyword evidence="9" id="KW-0369">Histidine metabolism</keyword>
<dbReference type="FunFam" id="3.20.20.140:FF:000007">
    <property type="entry name" value="Imidazolonepropionase"/>
    <property type="match status" value="1"/>
</dbReference>
<dbReference type="SUPFAM" id="SSF51338">
    <property type="entry name" value="Composite domain of metallo-dependent hydrolases"/>
    <property type="match status" value="1"/>
</dbReference>
<dbReference type="GO" id="GO:0005737">
    <property type="term" value="C:cytoplasm"/>
    <property type="evidence" value="ECO:0007669"/>
    <property type="project" value="InterPro"/>
</dbReference>
<dbReference type="PANTHER" id="PTHR42752:SF1">
    <property type="entry name" value="IMIDAZOLONEPROPIONASE-RELATED"/>
    <property type="match status" value="1"/>
</dbReference>
<dbReference type="EC" id="3.5.2.7" evidence="5"/>
<keyword evidence="10" id="KW-0862">Zinc</keyword>
<dbReference type="SUPFAM" id="SSF51556">
    <property type="entry name" value="Metallo-dependent hydrolases"/>
    <property type="match status" value="1"/>
</dbReference>
<evidence type="ECO:0000313" key="13">
    <source>
        <dbReference type="EMBL" id="RNA23399.1"/>
    </source>
</evidence>
<dbReference type="InterPro" id="IPR006680">
    <property type="entry name" value="Amidohydro-rel"/>
</dbReference>
<keyword evidence="8" id="KW-0378">Hydrolase</keyword>
<name>A0A3M7RIT2_BRAPC</name>
<dbReference type="UniPathway" id="UPA00379">
    <property type="reaction ID" value="UER00551"/>
</dbReference>
<comment type="cofactor">
    <cofactor evidence="2">
        <name>Fe(3+)</name>
        <dbReference type="ChEBI" id="CHEBI:29034"/>
    </cofactor>
</comment>
<evidence type="ECO:0000256" key="1">
    <source>
        <dbReference type="ARBA" id="ARBA00000853"/>
    </source>
</evidence>
<proteinExistence type="inferred from homology"/>
<keyword evidence="14" id="KW-1185">Reference proteome</keyword>
<protein>
    <recommendedName>
        <fullName evidence="6">Probable imidazolonepropionase</fullName>
        <ecNumber evidence="5">3.5.2.7</ecNumber>
    </recommendedName>
</protein>
<dbReference type="Proteomes" id="UP000276133">
    <property type="component" value="Unassembled WGS sequence"/>
</dbReference>
<evidence type="ECO:0000256" key="4">
    <source>
        <dbReference type="ARBA" id="ARBA00008002"/>
    </source>
</evidence>
<dbReference type="NCBIfam" id="TIGR01224">
    <property type="entry name" value="hutI"/>
    <property type="match status" value="1"/>
</dbReference>
<dbReference type="Pfam" id="PF01979">
    <property type="entry name" value="Amidohydro_1"/>
    <property type="match status" value="1"/>
</dbReference>
<dbReference type="OrthoDB" id="194468at2759"/>
<dbReference type="GO" id="GO:0046872">
    <property type="term" value="F:metal ion binding"/>
    <property type="evidence" value="ECO:0007669"/>
    <property type="project" value="UniProtKB-KW"/>
</dbReference>
<evidence type="ECO:0000256" key="5">
    <source>
        <dbReference type="ARBA" id="ARBA00012864"/>
    </source>
</evidence>
<comment type="caution">
    <text evidence="13">The sequence shown here is derived from an EMBL/GenBank/DDBJ whole genome shotgun (WGS) entry which is preliminary data.</text>
</comment>
<keyword evidence="11" id="KW-0408">Iron</keyword>
<dbReference type="Gene3D" id="3.20.20.140">
    <property type="entry name" value="Metal-dependent hydrolases"/>
    <property type="match status" value="1"/>
</dbReference>
<dbReference type="InterPro" id="IPR011059">
    <property type="entry name" value="Metal-dep_hydrolase_composite"/>
</dbReference>
<dbReference type="CDD" id="cd01296">
    <property type="entry name" value="Imidazolone-5PH"/>
    <property type="match status" value="1"/>
</dbReference>
<evidence type="ECO:0000256" key="6">
    <source>
        <dbReference type="ARBA" id="ARBA00013406"/>
    </source>
</evidence>
<dbReference type="InterPro" id="IPR005920">
    <property type="entry name" value="HutI"/>
</dbReference>
<gene>
    <name evidence="13" type="ORF">BpHYR1_050736</name>
</gene>
<dbReference type="Gene3D" id="2.30.40.10">
    <property type="entry name" value="Urease, subunit C, domain 1"/>
    <property type="match status" value="1"/>
</dbReference>
<comment type="catalytic activity">
    <reaction evidence="1">
        <text>4-imidazolone-5-propanoate + H2O = N-formimidoyl-L-glutamate</text>
        <dbReference type="Rhea" id="RHEA:23660"/>
        <dbReference type="ChEBI" id="CHEBI:15377"/>
        <dbReference type="ChEBI" id="CHEBI:58928"/>
        <dbReference type="ChEBI" id="CHEBI:77893"/>
        <dbReference type="EC" id="3.5.2.7"/>
    </reaction>
</comment>
<dbReference type="GO" id="GO:0019557">
    <property type="term" value="P:L-histidine catabolic process to glutamate and formate"/>
    <property type="evidence" value="ECO:0007669"/>
    <property type="project" value="UniProtKB-UniPathway"/>
</dbReference>
<evidence type="ECO:0000256" key="9">
    <source>
        <dbReference type="ARBA" id="ARBA00022808"/>
    </source>
</evidence>
<dbReference type="AlphaFoldDB" id="A0A3M7RIT2"/>
<dbReference type="GO" id="GO:0019556">
    <property type="term" value="P:L-histidine catabolic process to glutamate and formamide"/>
    <property type="evidence" value="ECO:0007669"/>
    <property type="project" value="UniProtKB-UniPathway"/>
</dbReference>
<evidence type="ECO:0000256" key="8">
    <source>
        <dbReference type="ARBA" id="ARBA00022801"/>
    </source>
</evidence>
<dbReference type="STRING" id="10195.A0A3M7RIT2"/>
<accession>A0A3M7RIT2</accession>
<organism evidence="13 14">
    <name type="scientific">Brachionus plicatilis</name>
    <name type="common">Marine rotifer</name>
    <name type="synonym">Brachionus muelleri</name>
    <dbReference type="NCBI Taxonomy" id="10195"/>
    <lineage>
        <taxon>Eukaryota</taxon>
        <taxon>Metazoa</taxon>
        <taxon>Spiralia</taxon>
        <taxon>Gnathifera</taxon>
        <taxon>Rotifera</taxon>
        <taxon>Eurotatoria</taxon>
        <taxon>Monogononta</taxon>
        <taxon>Pseudotrocha</taxon>
        <taxon>Ploima</taxon>
        <taxon>Brachionidae</taxon>
        <taxon>Brachionus</taxon>
    </lineage>
</organism>
<feature type="domain" description="Amidohydrolase-related" evidence="12">
    <location>
        <begin position="82"/>
        <end position="428"/>
    </location>
</feature>
<dbReference type="GO" id="GO:0050480">
    <property type="term" value="F:imidazolonepropionase activity"/>
    <property type="evidence" value="ECO:0007669"/>
    <property type="project" value="UniProtKB-EC"/>
</dbReference>
<keyword evidence="7" id="KW-0479">Metal-binding</keyword>
<dbReference type="EMBL" id="REGN01003293">
    <property type="protein sequence ID" value="RNA23399.1"/>
    <property type="molecule type" value="Genomic_DNA"/>
</dbReference>
<comment type="pathway">
    <text evidence="3">Amino-acid degradation; L-histidine degradation into L-glutamate; N-formimidoyl-L-glutamate from L-histidine: step 3/3.</text>
</comment>
<sequence>MSKVLVYGASQIVQIVSNGEKYLRGKDPKIKNLKILTKHQPEQNLCIVSENGIIKFIGLDTDPEFSKFTSFDQKIDAQNCSVIPGLVDCHTHPVWEGDRINEFKMKLEGAGYMEIHEAGGGIHFTVKHTKEASEDQLYQSLVQRLDNFSKFGTTFVECKSGYGLEWETEHKMLRVLTKAKREFKSLSISNTYLAHAVPKDKNSEELTQDIVENQIPKMRELIESNELQVDNIDVFCEKGVFDVQQTERILKKALDSIEGIQINFHSDELFPLNSVEMAVRLGSKAVSHLEEISDSEIDLMSKSETVGILLPTTAIIMQLKRPPARKMLNCGCIMALGSDFNPNAYCYAMPMIMNYACVDLRLSMNEALVAATLNSAFALGVEESRGSIEVGKCADLVIVDSQRWENIIYQIGAHSNLIKYVLVNGNIVHQRK</sequence>
<evidence type="ECO:0000256" key="2">
    <source>
        <dbReference type="ARBA" id="ARBA00001965"/>
    </source>
</evidence>
<evidence type="ECO:0000256" key="11">
    <source>
        <dbReference type="ARBA" id="ARBA00023004"/>
    </source>
</evidence>
<dbReference type="PANTHER" id="PTHR42752">
    <property type="entry name" value="IMIDAZOLONEPROPIONASE"/>
    <property type="match status" value="1"/>
</dbReference>
<reference evidence="13 14" key="1">
    <citation type="journal article" date="2018" name="Sci. Rep.">
        <title>Genomic signatures of local adaptation to the degree of environmental predictability in rotifers.</title>
        <authorList>
            <person name="Franch-Gras L."/>
            <person name="Hahn C."/>
            <person name="Garcia-Roger E.M."/>
            <person name="Carmona M.J."/>
            <person name="Serra M."/>
            <person name="Gomez A."/>
        </authorList>
    </citation>
    <scope>NUCLEOTIDE SEQUENCE [LARGE SCALE GENOMIC DNA]</scope>
    <source>
        <strain evidence="13">HYR1</strain>
    </source>
</reference>
<evidence type="ECO:0000256" key="10">
    <source>
        <dbReference type="ARBA" id="ARBA00022833"/>
    </source>
</evidence>